<evidence type="ECO:0000259" key="4">
    <source>
        <dbReference type="Pfam" id="PF16987"/>
    </source>
</evidence>
<feature type="compositionally biased region" description="Low complexity" evidence="3">
    <location>
        <begin position="707"/>
        <end position="717"/>
    </location>
</feature>
<feature type="compositionally biased region" description="Polar residues" evidence="3">
    <location>
        <begin position="1035"/>
        <end position="1045"/>
    </location>
</feature>
<evidence type="ECO:0000256" key="1">
    <source>
        <dbReference type="ARBA" id="ARBA00004123"/>
    </source>
</evidence>
<gene>
    <name evidence="5" type="ORF">Cni_G20749</name>
</gene>
<organism evidence="5 6">
    <name type="scientific">Canna indica</name>
    <name type="common">Indian-shot</name>
    <dbReference type="NCBI Taxonomy" id="4628"/>
    <lineage>
        <taxon>Eukaryota</taxon>
        <taxon>Viridiplantae</taxon>
        <taxon>Streptophyta</taxon>
        <taxon>Embryophyta</taxon>
        <taxon>Tracheophyta</taxon>
        <taxon>Spermatophyta</taxon>
        <taxon>Magnoliopsida</taxon>
        <taxon>Liliopsida</taxon>
        <taxon>Zingiberales</taxon>
        <taxon>Cannaceae</taxon>
        <taxon>Canna</taxon>
    </lineage>
</organism>
<dbReference type="Pfam" id="PF16987">
    <property type="entry name" value="KIX_2"/>
    <property type="match status" value="1"/>
</dbReference>
<feature type="compositionally biased region" description="Low complexity" evidence="3">
    <location>
        <begin position="838"/>
        <end position="851"/>
    </location>
</feature>
<feature type="region of interest" description="Disordered" evidence="3">
    <location>
        <begin position="1"/>
        <end position="29"/>
    </location>
</feature>
<feature type="compositionally biased region" description="Polar residues" evidence="3">
    <location>
        <begin position="355"/>
        <end position="366"/>
    </location>
</feature>
<accession>A0AAQ3QL20</accession>
<keyword evidence="6" id="KW-1185">Reference proteome</keyword>
<evidence type="ECO:0000313" key="6">
    <source>
        <dbReference type="Proteomes" id="UP001327560"/>
    </source>
</evidence>
<name>A0AAQ3QL20_9LILI</name>
<feature type="compositionally biased region" description="Polar residues" evidence="3">
    <location>
        <begin position="947"/>
        <end position="963"/>
    </location>
</feature>
<feature type="compositionally biased region" description="Low complexity" evidence="3">
    <location>
        <begin position="820"/>
        <end position="829"/>
    </location>
</feature>
<feature type="region of interest" description="Disordered" evidence="3">
    <location>
        <begin position="246"/>
        <end position="366"/>
    </location>
</feature>
<dbReference type="GO" id="GO:0003713">
    <property type="term" value="F:transcription coactivator activity"/>
    <property type="evidence" value="ECO:0007669"/>
    <property type="project" value="InterPro"/>
</dbReference>
<feature type="compositionally biased region" description="Low complexity" evidence="3">
    <location>
        <begin position="251"/>
        <end position="269"/>
    </location>
</feature>
<comment type="subcellular location">
    <subcellularLocation>
        <location evidence="1">Nucleus</location>
    </subcellularLocation>
</comment>
<evidence type="ECO:0000256" key="2">
    <source>
        <dbReference type="ARBA" id="ARBA00023242"/>
    </source>
</evidence>
<feature type="region of interest" description="Disordered" evidence="3">
    <location>
        <begin position="689"/>
        <end position="717"/>
    </location>
</feature>
<reference evidence="5 6" key="1">
    <citation type="submission" date="2023-10" db="EMBL/GenBank/DDBJ databases">
        <title>Chromosome-scale genome assembly provides insights into flower coloration mechanisms of Canna indica.</title>
        <authorList>
            <person name="Li C."/>
        </authorList>
    </citation>
    <scope>NUCLEOTIDE SEQUENCE [LARGE SCALE GENOMIC DNA]</scope>
    <source>
        <tissue evidence="5">Flower</tissue>
    </source>
</reference>
<dbReference type="PANTHER" id="PTHR33137">
    <property type="entry name" value="MEDIATOR OF RNA POLYMERASE II TRANSCRIPTION SUBUNIT 15A-RELATED"/>
    <property type="match status" value="1"/>
</dbReference>
<dbReference type="FunFam" id="1.10.246.20:FF:000003">
    <property type="entry name" value="Mediator of RNA polymerase II transcription subunit 15a"/>
    <property type="match status" value="1"/>
</dbReference>
<dbReference type="Gene3D" id="1.10.246.20">
    <property type="entry name" value="Coactivator CBP, KIX domain"/>
    <property type="match status" value="1"/>
</dbReference>
<evidence type="ECO:0000313" key="5">
    <source>
        <dbReference type="EMBL" id="WOL11985.1"/>
    </source>
</evidence>
<feature type="region of interest" description="Disordered" evidence="3">
    <location>
        <begin position="458"/>
        <end position="510"/>
    </location>
</feature>
<dbReference type="InterPro" id="IPR044661">
    <property type="entry name" value="MED15a/b/c-like"/>
</dbReference>
<dbReference type="InterPro" id="IPR036529">
    <property type="entry name" value="KIX_dom_sf"/>
</dbReference>
<feature type="region of interest" description="Disordered" evidence="3">
    <location>
        <begin position="947"/>
        <end position="1045"/>
    </location>
</feature>
<dbReference type="PANTHER" id="PTHR33137:SF4">
    <property type="entry name" value="MEDIATOR OF RNA POLYMERASE II TRANSCRIPTION SUBUNIT 15A-RELATED"/>
    <property type="match status" value="1"/>
</dbReference>
<dbReference type="EMBL" id="CP136895">
    <property type="protein sequence ID" value="WOL11985.1"/>
    <property type="molecule type" value="Genomic_DNA"/>
</dbReference>
<feature type="region of interest" description="Disordered" evidence="3">
    <location>
        <begin position="820"/>
        <end position="851"/>
    </location>
</feature>
<dbReference type="GO" id="GO:0031490">
    <property type="term" value="F:chromatin DNA binding"/>
    <property type="evidence" value="ECO:0007669"/>
    <property type="project" value="InterPro"/>
</dbReference>
<feature type="compositionally biased region" description="Low complexity" evidence="3">
    <location>
        <begin position="964"/>
        <end position="987"/>
    </location>
</feature>
<feature type="compositionally biased region" description="Polar residues" evidence="3">
    <location>
        <begin position="270"/>
        <end position="326"/>
    </location>
</feature>
<proteinExistence type="predicted"/>
<feature type="region of interest" description="Disordered" evidence="3">
    <location>
        <begin position="215"/>
        <end position="234"/>
    </location>
</feature>
<feature type="domain" description="Mediator complex subunit 15 KIX" evidence="4">
    <location>
        <begin position="23"/>
        <end position="100"/>
    </location>
</feature>
<sequence length="1364" mass="150975">MEGNGWRPSQGELVSTADEGGSADWRTEFPHESRQKIVDKITNTLKRHLSIPASDGSNELQQIAIQFENKIYTAAANQNDYLRKISMKMLSMESKSQQSAPINPSTSNNTVTNQNPSESASLGIQSQPNNQGQSSLSIPSQQLLPQNIQNNTSVTASSPANLPSAVPITGLSQSAISSVSQSSSLQTMPGTNTANNTLGKTAVSDIYANVQRQIQGRQQQQQFNSQQQHQPQNQFLHQHQINQQLLKQKMQHSSLLQSHVQQQQQSLMQTTKPQSSQHPLMQMPSNLQTGQSTVQQMQPREIQSSEQPSFQQNQLSSVEQSAPSLLQQHPQSIGRQQQQQQQTTTIQQTPSMQQLQNSASQQSHLPMQQNQQLLMGQQANISSVQQTKQLGQQTGMTEMQQRQKRMLVQQNNILTMQQSQHLLNQQTISSHQQQQLGAQSSIQQSQQQQQLLGSLPNISNMQSHQRPMHMLQQSKTVVKQQQKNQQTPLAMLQQGQQSQHQSSQQQLVPQFQSQPAQLQQSLAQLHPGSLQREMQQRMQASGALLSQNAIEQQKQFFLSQRGLPEVSSSTSLDSTAQTGHDGVVDWQEEIYQKIKSMKEIYFEELKEVYQRILLKMQHQSQSDALILSGKATEHAEKMKNFKTLVERAIQMLQISKSNIQPGMKDKLPAYEKQIINLLASNKKKLIPSQLPGQQKFQPPAGHPQSMSQKQSSQVPQLQQHENYINQQINLQGSANSMHPASVPNMQQGAVNLATHFGIPTPQQNATNILQTGPTVDPVQGNSFSSLQQGTIASMQQGGLLPGQSAIDVPQLSNSMSLNSMSSLQNNINSKQPSSSTIQQQHFKQQQQQELQQHLMQNQQLKQPYQQRHMQQQLIQQQQKQRLLQVQQPLQQQMQQQKQQTSRMPMQQMPQLHQTNEINELKLRQGTGIKPDIYQQHYSTGQRHNYYQQLKPGSSFPISSPQTFQVSSPQISQYSSSQLDQQSPLSSQMKSGTPLQSANSPLTPSPSTPIAPSPIPGESEKQHSGTPLPNAGHIGHQQTAAEFSQAQSVAVATPGISASPLLAEFSSDGNQTNTTNLVAGKETTTQKPFERIIEVIQSSTPEALSSAISDIGSVVSMVDKLAGSAPGNGSRAVIGEDLVAMTKSHLQARSLDGDSKKMKRDTSAMPLNNVSSAGSLNDSFKQSYGFDTSELESTATSHVKRQKVEVSHAVYKEIKEINLRLINTLVNISEEDNDSISAALDGEGTVIKCFFTAIALCPSLKSHFASNNMSPILPLRLLVPANYPECSPVLLDKLLDEQRESDDLSLKARSRFITSLGMLSQPISLQEMARTWDACASEVILEFAQQIGGGTFSSRYGTWESCVGA</sequence>
<feature type="compositionally biased region" description="Pro residues" evidence="3">
    <location>
        <begin position="1002"/>
        <end position="1014"/>
    </location>
</feature>
<feature type="compositionally biased region" description="Polar residues" evidence="3">
    <location>
        <begin position="93"/>
        <end position="132"/>
    </location>
</feature>
<dbReference type="Proteomes" id="UP001327560">
    <property type="component" value="Chromosome 6"/>
</dbReference>
<dbReference type="GO" id="GO:0005634">
    <property type="term" value="C:nucleus"/>
    <property type="evidence" value="ECO:0007669"/>
    <property type="project" value="UniProtKB-SubCell"/>
</dbReference>
<feature type="compositionally biased region" description="Low complexity" evidence="3">
    <location>
        <begin position="472"/>
        <end position="510"/>
    </location>
</feature>
<keyword evidence="2" id="KW-0539">Nucleus</keyword>
<evidence type="ECO:0000256" key="3">
    <source>
        <dbReference type="SAM" id="MobiDB-lite"/>
    </source>
</evidence>
<dbReference type="InterPro" id="IPR036546">
    <property type="entry name" value="MED15_KIX"/>
</dbReference>
<protein>
    <submittedName>
        <fullName evidence="5">Mediator of RNA polymerase II transcription subunit 15a</fullName>
    </submittedName>
</protein>
<feature type="region of interest" description="Disordered" evidence="3">
    <location>
        <begin position="93"/>
        <end position="137"/>
    </location>
</feature>
<feature type="compositionally biased region" description="Low complexity" evidence="3">
    <location>
        <begin position="327"/>
        <end position="354"/>
    </location>
</feature>